<dbReference type="Proteomes" id="UP000727490">
    <property type="component" value="Unassembled WGS sequence"/>
</dbReference>
<dbReference type="RefSeq" id="WP_219288164.1">
    <property type="nucleotide sequence ID" value="NZ_RPHB01000003.1"/>
</dbReference>
<organism evidence="1 2">
    <name type="scientific">Arthrospiribacter ruber</name>
    <dbReference type="NCBI Taxonomy" id="2487934"/>
    <lineage>
        <taxon>Bacteria</taxon>
        <taxon>Pseudomonadati</taxon>
        <taxon>Bacteroidota</taxon>
        <taxon>Cytophagia</taxon>
        <taxon>Cytophagales</taxon>
        <taxon>Cyclobacteriaceae</taxon>
        <taxon>Arthrospiribacter</taxon>
    </lineage>
</organism>
<name>A0A951IVA3_9BACT</name>
<gene>
    <name evidence="1" type="ORF">EGN73_08160</name>
</gene>
<proteinExistence type="predicted"/>
<dbReference type="AlphaFoldDB" id="A0A951IVA3"/>
<evidence type="ECO:0000313" key="1">
    <source>
        <dbReference type="EMBL" id="MBW3467790.1"/>
    </source>
</evidence>
<accession>A0A951IVA3</accession>
<protein>
    <submittedName>
        <fullName evidence="1">DUF4221 domain-containing protein</fullName>
    </submittedName>
</protein>
<sequence length="377" mass="43483">MKNVHLFLAVAFFCSCGNSNIEDQGDYYELSLDTVYLDSKGENLFLFNNLSVSDFSDDQTLMYNFDLRTPSIEVLDLDKMEFKERILLEKEGPDGVGEMVYHFNLLGSDTFFAGSTDQKFGIFSIDGSKVKGFTEEELGEVLGFPQGMVSISQVLALSSDPLSVICEFNDWTAKDGTKRQWIGVWHVDEGSIEEYKIENWFDFDGYSPLVDFGNYKAQLNAYWFFIESLDEKVLFSTNVTSTLLAYKNGAFDLIIINHKTIENKKRGKLTDRFESREEFELELKKLRSEINFSKPVWDAENEVFYRFAYKEKGNEDQSAPSAEVYLVVMNKEFEVLHEIKVPQLNKSPNFHFVKDGRIWIFENVDDEVSFIRIKVSA</sequence>
<dbReference type="InterPro" id="IPR025316">
    <property type="entry name" value="DUF4221"/>
</dbReference>
<comment type="caution">
    <text evidence="1">The sequence shown here is derived from an EMBL/GenBank/DDBJ whole genome shotgun (WGS) entry which is preliminary data.</text>
</comment>
<dbReference type="PROSITE" id="PS51257">
    <property type="entry name" value="PROKAR_LIPOPROTEIN"/>
    <property type="match status" value="1"/>
</dbReference>
<keyword evidence="2" id="KW-1185">Reference proteome</keyword>
<dbReference type="Pfam" id="PF13970">
    <property type="entry name" value="DUF4221"/>
    <property type="match status" value="1"/>
</dbReference>
<reference evidence="1 2" key="1">
    <citation type="journal article" date="2020" name="Syst. Appl. Microbiol.">
        <title>Arthrospiribacter ruber gen. nov., sp. nov., a novel bacterium isolated from Arthrospira cultures.</title>
        <authorList>
            <person name="Waleron M."/>
            <person name="Misztak A."/>
            <person name="Waleron M.M."/>
            <person name="Furmaniak M."/>
            <person name="Mrozik A."/>
            <person name="Waleron K."/>
        </authorList>
    </citation>
    <scope>NUCLEOTIDE SEQUENCE [LARGE SCALE GENOMIC DNA]</scope>
    <source>
        <strain evidence="1 2">DPMB0001</strain>
    </source>
</reference>
<dbReference type="EMBL" id="RPHB01000003">
    <property type="protein sequence ID" value="MBW3467790.1"/>
    <property type="molecule type" value="Genomic_DNA"/>
</dbReference>
<evidence type="ECO:0000313" key="2">
    <source>
        <dbReference type="Proteomes" id="UP000727490"/>
    </source>
</evidence>